<evidence type="ECO:0000313" key="7">
    <source>
        <dbReference type="Proteomes" id="UP000198688"/>
    </source>
</evidence>
<evidence type="ECO:0000256" key="3">
    <source>
        <dbReference type="ARBA" id="ARBA00022989"/>
    </source>
</evidence>
<dbReference type="Proteomes" id="UP000198688">
    <property type="component" value="Chromosome I"/>
</dbReference>
<feature type="transmembrane region" description="Helical" evidence="5">
    <location>
        <begin position="26"/>
        <end position="46"/>
    </location>
</feature>
<dbReference type="STRING" id="113562.SAMN04489716_4385"/>
<dbReference type="EMBL" id="LT629758">
    <property type="protein sequence ID" value="SDT53916.1"/>
    <property type="molecule type" value="Genomic_DNA"/>
</dbReference>
<name>A0A1H2B811_9ACTN</name>
<feature type="transmembrane region" description="Helical" evidence="5">
    <location>
        <begin position="100"/>
        <end position="132"/>
    </location>
</feature>
<dbReference type="AlphaFoldDB" id="A0A1H2B811"/>
<accession>A0A1H2B811</accession>
<keyword evidence="7" id="KW-1185">Reference proteome</keyword>
<comment type="subcellular location">
    <subcellularLocation>
        <location evidence="1">Membrane</location>
        <topology evidence="1">Multi-pass membrane protein</topology>
    </subcellularLocation>
</comment>
<evidence type="ECO:0000256" key="4">
    <source>
        <dbReference type="ARBA" id="ARBA00023136"/>
    </source>
</evidence>
<keyword evidence="2 5" id="KW-0812">Transmembrane</keyword>
<dbReference type="Pfam" id="PF07681">
    <property type="entry name" value="DoxX"/>
    <property type="match status" value="1"/>
</dbReference>
<proteinExistence type="predicted"/>
<gene>
    <name evidence="6" type="ORF">SAMN04489716_4385</name>
</gene>
<protein>
    <submittedName>
        <fullName evidence="6">Thiosulfate dehydrogenase [quinone] large subunit</fullName>
    </submittedName>
</protein>
<dbReference type="OrthoDB" id="3253635at2"/>
<feature type="transmembrane region" description="Helical" evidence="5">
    <location>
        <begin position="152"/>
        <end position="171"/>
    </location>
</feature>
<evidence type="ECO:0000313" key="6">
    <source>
        <dbReference type="EMBL" id="SDT53916.1"/>
    </source>
</evidence>
<keyword evidence="4 5" id="KW-0472">Membrane</keyword>
<dbReference type="InterPro" id="IPR032808">
    <property type="entry name" value="DoxX"/>
</dbReference>
<keyword evidence="3 5" id="KW-1133">Transmembrane helix</keyword>
<sequence length="194" mass="20721">MTTVGHSTATPLEPVPAPGSMLTVNAARGLAVLRISLGFVFLWAFFDKLFGWNYATPAERAWINGGSPTKGFLSGVDVGPFPGFFTGIAGQAWADWLFMLGLLGVGAALVLGIGLRLAAGAGALMMLLMWFAEFPPARTTGAGEATHSTNPIMDYHLVYALSAIVTALTYAGHTWGLGRQWAKLPFVQHNRWLI</sequence>
<evidence type="ECO:0000256" key="5">
    <source>
        <dbReference type="SAM" id="Phobius"/>
    </source>
</evidence>
<dbReference type="GO" id="GO:0016020">
    <property type="term" value="C:membrane"/>
    <property type="evidence" value="ECO:0007669"/>
    <property type="project" value="UniProtKB-SubCell"/>
</dbReference>
<reference evidence="6 7" key="1">
    <citation type="submission" date="2016-10" db="EMBL/GenBank/DDBJ databases">
        <authorList>
            <person name="de Groot N.N."/>
        </authorList>
    </citation>
    <scope>NUCLEOTIDE SEQUENCE [LARGE SCALE GENOMIC DNA]</scope>
    <source>
        <strain evidence="6 7">DSM 43941</strain>
    </source>
</reference>
<evidence type="ECO:0000256" key="2">
    <source>
        <dbReference type="ARBA" id="ARBA00022692"/>
    </source>
</evidence>
<evidence type="ECO:0000256" key="1">
    <source>
        <dbReference type="ARBA" id="ARBA00004141"/>
    </source>
</evidence>
<organism evidence="6 7">
    <name type="scientific">Actinoplanes derwentensis</name>
    <dbReference type="NCBI Taxonomy" id="113562"/>
    <lineage>
        <taxon>Bacteria</taxon>
        <taxon>Bacillati</taxon>
        <taxon>Actinomycetota</taxon>
        <taxon>Actinomycetes</taxon>
        <taxon>Micromonosporales</taxon>
        <taxon>Micromonosporaceae</taxon>
        <taxon>Actinoplanes</taxon>
    </lineage>
</organism>